<feature type="domain" description="Exuperantia RNAse H-like" evidence="2">
    <location>
        <begin position="102"/>
        <end position="258"/>
    </location>
</feature>
<feature type="domain" description="Exuperantia SAM-like" evidence="1">
    <location>
        <begin position="340"/>
        <end position="399"/>
    </location>
</feature>
<evidence type="ECO:0000259" key="2">
    <source>
        <dbReference type="Pfam" id="PF22123"/>
    </source>
</evidence>
<evidence type="ECO:0000259" key="1">
    <source>
        <dbReference type="Pfam" id="PF18609"/>
    </source>
</evidence>
<accession>A0AAN9YYY8</accession>
<sequence>MGLRATVSPWASAGCTTSLGLRPKASAQLLGAQTVSSGDGDGDCAGRAHPLPGLDDVEELCAVERPLLHSQSFTHYFAMSSLLKPMVSTSLIATSRIKGRMQLLALEVDTTGWKRESEIMLLSVFSPVAYFTQYVMPQHDLHPSVAKKFGLEIVEKKRSRKLVDSSNHKTVSTRSMKNTLRHFVRWLRGAEKGTDGVILFTFDRRRAAIPLLLQALEKYKLTEKFSYSVKGFVVLQDAVKTAFKETFVSYTMTSLSRVVLDLETEPIAACTRSIVTFQLMGRLFGGKEYDVMQNDELYYVRTLASMGMYMQPVTNEIERVKVQIRMYSLKPMFVGKTQVEKGRFYALRKFLAESGVDYMLLKATYQQKGAEGIEALISTKLARIKMKQLQLLRKALEEHFKNQQ</sequence>
<dbReference type="PANTHER" id="PTHR12384:SF2">
    <property type="entry name" value="MATERNAL PROTEIN EXUPERANTIA"/>
    <property type="match status" value="1"/>
</dbReference>
<dbReference type="InterPro" id="IPR040941">
    <property type="entry name" value="SAM_Exu"/>
</dbReference>
<protein>
    <submittedName>
        <fullName evidence="3">Uncharacterized protein</fullName>
    </submittedName>
</protein>
<proteinExistence type="predicted"/>
<gene>
    <name evidence="3" type="ORF">R5R35_003474</name>
</gene>
<dbReference type="Proteomes" id="UP001378592">
    <property type="component" value="Unassembled WGS sequence"/>
</dbReference>
<dbReference type="AlphaFoldDB" id="A0AAN9YYY8"/>
<dbReference type="GO" id="GO:0042803">
    <property type="term" value="F:protein homodimerization activity"/>
    <property type="evidence" value="ECO:0007669"/>
    <property type="project" value="InterPro"/>
</dbReference>
<evidence type="ECO:0000313" key="3">
    <source>
        <dbReference type="EMBL" id="KAK7792010.1"/>
    </source>
</evidence>
<dbReference type="PANTHER" id="PTHR12384">
    <property type="entry name" value="MATERNAL PROTEIN EXUPERANTIA"/>
    <property type="match status" value="1"/>
</dbReference>
<dbReference type="GO" id="GO:0003723">
    <property type="term" value="F:RNA binding"/>
    <property type="evidence" value="ECO:0007669"/>
    <property type="project" value="InterPro"/>
</dbReference>
<dbReference type="GO" id="GO:0045450">
    <property type="term" value="P:bicoid mRNA localization"/>
    <property type="evidence" value="ECO:0007669"/>
    <property type="project" value="InterPro"/>
</dbReference>
<dbReference type="Pfam" id="PF18609">
    <property type="entry name" value="SAM_Exu"/>
    <property type="match status" value="1"/>
</dbReference>
<comment type="caution">
    <text evidence="3">The sequence shown here is derived from an EMBL/GenBank/DDBJ whole genome shotgun (WGS) entry which is preliminary data.</text>
</comment>
<reference evidence="3 4" key="1">
    <citation type="submission" date="2024-03" db="EMBL/GenBank/DDBJ databases">
        <title>The genome assembly and annotation of the cricket Gryllus longicercus Weissman &amp; Gray.</title>
        <authorList>
            <person name="Szrajer S."/>
            <person name="Gray D."/>
            <person name="Ylla G."/>
        </authorList>
    </citation>
    <scope>NUCLEOTIDE SEQUENCE [LARGE SCALE GENOMIC DNA]</scope>
    <source>
        <strain evidence="3">DAG 2021-001</strain>
        <tissue evidence="3">Whole body minus gut</tissue>
    </source>
</reference>
<dbReference type="PROSITE" id="PS51257">
    <property type="entry name" value="PROKAR_LIPOPROTEIN"/>
    <property type="match status" value="1"/>
</dbReference>
<evidence type="ECO:0000313" key="4">
    <source>
        <dbReference type="Proteomes" id="UP001378592"/>
    </source>
</evidence>
<dbReference type="InterPro" id="IPR054362">
    <property type="entry name" value="Exu_RNase_H-like"/>
</dbReference>
<dbReference type="EMBL" id="JAZDUA010000480">
    <property type="protein sequence ID" value="KAK7792010.1"/>
    <property type="molecule type" value="Genomic_DNA"/>
</dbReference>
<dbReference type="Pfam" id="PF22123">
    <property type="entry name" value="Exu_RNase_H_like"/>
    <property type="match status" value="1"/>
</dbReference>
<dbReference type="InterPro" id="IPR037998">
    <property type="entry name" value="Exu"/>
</dbReference>
<organism evidence="3 4">
    <name type="scientific">Gryllus longicercus</name>
    <dbReference type="NCBI Taxonomy" id="2509291"/>
    <lineage>
        <taxon>Eukaryota</taxon>
        <taxon>Metazoa</taxon>
        <taxon>Ecdysozoa</taxon>
        <taxon>Arthropoda</taxon>
        <taxon>Hexapoda</taxon>
        <taxon>Insecta</taxon>
        <taxon>Pterygota</taxon>
        <taxon>Neoptera</taxon>
        <taxon>Polyneoptera</taxon>
        <taxon>Orthoptera</taxon>
        <taxon>Ensifera</taxon>
        <taxon>Gryllidea</taxon>
        <taxon>Grylloidea</taxon>
        <taxon>Gryllidae</taxon>
        <taxon>Gryllinae</taxon>
        <taxon>Gryllus</taxon>
    </lineage>
</organism>
<keyword evidence="4" id="KW-1185">Reference proteome</keyword>
<name>A0AAN9YYY8_9ORTH</name>